<keyword evidence="1" id="KW-0812">Transmembrane</keyword>
<dbReference type="EMBL" id="JAHXDN010000010">
    <property type="protein sequence ID" value="MBW4710753.1"/>
    <property type="molecule type" value="Genomic_DNA"/>
</dbReference>
<keyword evidence="1" id="KW-0472">Membrane</keyword>
<evidence type="ECO:0000313" key="3">
    <source>
        <dbReference type="Proteomes" id="UP001138661"/>
    </source>
</evidence>
<feature type="transmembrane region" description="Helical" evidence="1">
    <location>
        <begin position="21"/>
        <end position="45"/>
    </location>
</feature>
<protein>
    <submittedName>
        <fullName evidence="2">Uncharacterized protein</fullName>
    </submittedName>
</protein>
<name>A0A9X1G1B5_9RHOB</name>
<accession>A0A9X1G1B5</accession>
<organism evidence="2 3">
    <name type="scientific">Roseobacter insulae</name>
    <dbReference type="NCBI Taxonomy" id="2859783"/>
    <lineage>
        <taxon>Bacteria</taxon>
        <taxon>Pseudomonadati</taxon>
        <taxon>Pseudomonadota</taxon>
        <taxon>Alphaproteobacteria</taxon>
        <taxon>Rhodobacterales</taxon>
        <taxon>Roseobacteraceae</taxon>
        <taxon>Roseobacter</taxon>
    </lineage>
</organism>
<sequence>MTKKKISDRDQPRKSGQVTTLVAIVAGALAGILFVVMIVTLFITLSGG</sequence>
<dbReference type="Proteomes" id="UP001138661">
    <property type="component" value="Unassembled WGS sequence"/>
</dbReference>
<keyword evidence="1" id="KW-1133">Transmembrane helix</keyword>
<evidence type="ECO:0000313" key="2">
    <source>
        <dbReference type="EMBL" id="MBW4710753.1"/>
    </source>
</evidence>
<keyword evidence="3" id="KW-1185">Reference proteome</keyword>
<gene>
    <name evidence="2" type="ORF">KX928_23430</name>
</gene>
<reference evidence="2" key="1">
    <citation type="submission" date="2021-07" db="EMBL/GenBank/DDBJ databases">
        <title>Roseobacter insulae sp. nov., isolated from a tidal flat.</title>
        <authorList>
            <person name="Park S."/>
            <person name="Yoon J.-H."/>
        </authorList>
    </citation>
    <scope>NUCLEOTIDE SEQUENCE</scope>
    <source>
        <strain evidence="2">YSTF-M11</strain>
    </source>
</reference>
<comment type="caution">
    <text evidence="2">The sequence shown here is derived from an EMBL/GenBank/DDBJ whole genome shotgun (WGS) entry which is preliminary data.</text>
</comment>
<dbReference type="RefSeq" id="WP_219507884.1">
    <property type="nucleotide sequence ID" value="NZ_JAHXDN010000010.1"/>
</dbReference>
<evidence type="ECO:0000256" key="1">
    <source>
        <dbReference type="SAM" id="Phobius"/>
    </source>
</evidence>
<proteinExistence type="predicted"/>
<dbReference type="AlphaFoldDB" id="A0A9X1G1B5"/>